<accession>A0ABZ1LML5</accession>
<keyword evidence="2" id="KW-1185">Reference proteome</keyword>
<sequence>MTREWLDWEWVRTWCDQTEPELRRLMGSFEARHGFPPGENVITLTTDESNEATSALVDLTFPPSDLTTLYSVIRDISLPDVDHGYFIHSPTMTAEHFREYGSVQVAGDGPALVFASDGGGHLFAVAGTGRVWKSTAASPHADFEVAANGIQDFLEYLGYRIADQALDASS</sequence>
<geneLocation type="plasmid" evidence="1 2">
    <name>unnamed1</name>
</geneLocation>
<evidence type="ECO:0000313" key="1">
    <source>
        <dbReference type="EMBL" id="WTR75749.1"/>
    </source>
</evidence>
<gene>
    <name evidence="1" type="ORF">OG814_41480</name>
</gene>
<dbReference type="RefSeq" id="WP_331717914.1">
    <property type="nucleotide sequence ID" value="NZ_CP108189.1"/>
</dbReference>
<dbReference type="EMBL" id="CP108189">
    <property type="protein sequence ID" value="WTR75749.1"/>
    <property type="molecule type" value="Genomic_DNA"/>
</dbReference>
<evidence type="ECO:0000313" key="2">
    <source>
        <dbReference type="Proteomes" id="UP001622594"/>
    </source>
</evidence>
<dbReference type="Proteomes" id="UP001622594">
    <property type="component" value="Plasmid unnamed1"/>
</dbReference>
<reference evidence="1 2" key="1">
    <citation type="submission" date="2022-10" db="EMBL/GenBank/DDBJ databases">
        <title>The complete genomes of actinobacterial strains from the NBC collection.</title>
        <authorList>
            <person name="Joergensen T.S."/>
            <person name="Alvarez Arevalo M."/>
            <person name="Sterndorff E.B."/>
            <person name="Faurdal D."/>
            <person name="Vuksanovic O."/>
            <person name="Mourched A.-S."/>
            <person name="Charusanti P."/>
            <person name="Shaw S."/>
            <person name="Blin K."/>
            <person name="Weber T."/>
        </authorList>
    </citation>
    <scope>NUCLEOTIDE SEQUENCE [LARGE SCALE GENOMIC DNA]</scope>
    <source>
        <strain evidence="1 2">NBC_00123</strain>
        <plasmid evidence="1 2">unnamed1</plasmid>
    </source>
</reference>
<name>A0ABZ1LML5_9ACTN</name>
<evidence type="ECO:0008006" key="3">
    <source>
        <dbReference type="Google" id="ProtNLM"/>
    </source>
</evidence>
<protein>
    <recommendedName>
        <fullName evidence="3">SMI1/KNR4 family protein</fullName>
    </recommendedName>
</protein>
<organism evidence="1 2">
    <name type="scientific">Streptomyces zaomyceticus</name>
    <dbReference type="NCBI Taxonomy" id="68286"/>
    <lineage>
        <taxon>Bacteria</taxon>
        <taxon>Bacillati</taxon>
        <taxon>Actinomycetota</taxon>
        <taxon>Actinomycetes</taxon>
        <taxon>Kitasatosporales</taxon>
        <taxon>Streptomycetaceae</taxon>
        <taxon>Streptomyces</taxon>
    </lineage>
</organism>
<proteinExistence type="predicted"/>
<keyword evidence="1" id="KW-0614">Plasmid</keyword>